<proteinExistence type="inferred from homology"/>
<evidence type="ECO:0000256" key="7">
    <source>
        <dbReference type="ARBA" id="ARBA00023180"/>
    </source>
</evidence>
<accession>A0AAD9IVW3</accession>
<keyword evidence="3 9" id="KW-0812">Transmembrane</keyword>
<feature type="compositionally biased region" description="Polar residues" evidence="8">
    <location>
        <begin position="81"/>
        <end position="96"/>
    </location>
</feature>
<keyword evidence="6 9" id="KW-0472">Membrane</keyword>
<feature type="compositionally biased region" description="Low complexity" evidence="8">
    <location>
        <begin position="59"/>
        <end position="73"/>
    </location>
</feature>
<feature type="transmembrane region" description="Helical" evidence="9">
    <location>
        <begin position="12"/>
        <end position="30"/>
    </location>
</feature>
<sequence length="199" mass="21921">MRETTRLSGQKIILLCAIIGASFVITTGASTPSPTVAQPQAQANDEPSKVTTLSHSIGTTKSPSTTTTSTTTKQPDVVAHSNAQKNMTTGVNSTNSESDHGYGFKKRIMENQGMLTRTMYVLIGITAIILLYFGVRMVRLRARRSKPKRYGVISTRGTDLEMTPLDQEDDEDDSTLFDVQHRYYKCLQVAVLARACDHF</sequence>
<dbReference type="AlphaFoldDB" id="A0AAD9IVW3"/>
<evidence type="ECO:0000256" key="2">
    <source>
        <dbReference type="ARBA" id="ARBA00006986"/>
    </source>
</evidence>
<name>A0AAD9IVW3_RIDPI</name>
<evidence type="ECO:0000256" key="3">
    <source>
        <dbReference type="ARBA" id="ARBA00022692"/>
    </source>
</evidence>
<dbReference type="InterPro" id="IPR009565">
    <property type="entry name" value="FAM174-like"/>
</dbReference>
<dbReference type="EMBL" id="JAODUO010005084">
    <property type="protein sequence ID" value="KAK2141854.1"/>
    <property type="molecule type" value="Genomic_DNA"/>
</dbReference>
<gene>
    <name evidence="10" type="ORF">NP493_5096g00000</name>
</gene>
<evidence type="ECO:0000256" key="1">
    <source>
        <dbReference type="ARBA" id="ARBA00004479"/>
    </source>
</evidence>
<dbReference type="GO" id="GO:0016020">
    <property type="term" value="C:membrane"/>
    <property type="evidence" value="ECO:0007669"/>
    <property type="project" value="UniProtKB-SubCell"/>
</dbReference>
<keyword evidence="4" id="KW-0732">Signal</keyword>
<evidence type="ECO:0000313" key="11">
    <source>
        <dbReference type="Proteomes" id="UP001209878"/>
    </source>
</evidence>
<evidence type="ECO:0000256" key="9">
    <source>
        <dbReference type="SAM" id="Phobius"/>
    </source>
</evidence>
<comment type="similarity">
    <text evidence="2">Belongs to the FAM174 family.</text>
</comment>
<feature type="region of interest" description="Disordered" evidence="8">
    <location>
        <begin position="31"/>
        <end position="100"/>
    </location>
</feature>
<dbReference type="Proteomes" id="UP001209878">
    <property type="component" value="Unassembled WGS sequence"/>
</dbReference>
<evidence type="ECO:0000313" key="10">
    <source>
        <dbReference type="EMBL" id="KAK2141854.1"/>
    </source>
</evidence>
<organism evidence="10 11">
    <name type="scientific">Ridgeia piscesae</name>
    <name type="common">Tubeworm</name>
    <dbReference type="NCBI Taxonomy" id="27915"/>
    <lineage>
        <taxon>Eukaryota</taxon>
        <taxon>Metazoa</taxon>
        <taxon>Spiralia</taxon>
        <taxon>Lophotrochozoa</taxon>
        <taxon>Annelida</taxon>
        <taxon>Polychaeta</taxon>
        <taxon>Sedentaria</taxon>
        <taxon>Canalipalpata</taxon>
        <taxon>Sabellida</taxon>
        <taxon>Siboglinidae</taxon>
        <taxon>Ridgeia</taxon>
    </lineage>
</organism>
<feature type="transmembrane region" description="Helical" evidence="9">
    <location>
        <begin position="119"/>
        <end position="138"/>
    </location>
</feature>
<comment type="subcellular location">
    <subcellularLocation>
        <location evidence="1">Membrane</location>
        <topology evidence="1">Single-pass type I membrane protein</topology>
    </subcellularLocation>
</comment>
<feature type="compositionally biased region" description="Polar residues" evidence="8">
    <location>
        <begin position="31"/>
        <end position="58"/>
    </location>
</feature>
<dbReference type="PANTHER" id="PTHR28607">
    <property type="entry name" value="EXPRESSED PROTEIN"/>
    <property type="match status" value="1"/>
</dbReference>
<keyword evidence="7" id="KW-0325">Glycoprotein</keyword>
<evidence type="ECO:0000256" key="6">
    <source>
        <dbReference type="ARBA" id="ARBA00023136"/>
    </source>
</evidence>
<evidence type="ECO:0000256" key="5">
    <source>
        <dbReference type="ARBA" id="ARBA00022989"/>
    </source>
</evidence>
<evidence type="ECO:0000256" key="4">
    <source>
        <dbReference type="ARBA" id="ARBA00022729"/>
    </source>
</evidence>
<dbReference type="PANTHER" id="PTHR28607:SF4">
    <property type="entry name" value="TRANSMEMBRANE PROTEIN"/>
    <property type="match status" value="1"/>
</dbReference>
<keyword evidence="5 9" id="KW-1133">Transmembrane helix</keyword>
<keyword evidence="11" id="KW-1185">Reference proteome</keyword>
<dbReference type="Pfam" id="PF06679">
    <property type="entry name" value="DUF1180"/>
    <property type="match status" value="1"/>
</dbReference>
<protein>
    <submittedName>
        <fullName evidence="10">Uncharacterized protein</fullName>
    </submittedName>
</protein>
<comment type="caution">
    <text evidence="10">The sequence shown here is derived from an EMBL/GenBank/DDBJ whole genome shotgun (WGS) entry which is preliminary data.</text>
</comment>
<reference evidence="10" key="1">
    <citation type="journal article" date="2023" name="Mol. Biol. Evol.">
        <title>Third-Generation Sequencing Reveals the Adaptive Role of the Epigenome in Three Deep-Sea Polychaetes.</title>
        <authorList>
            <person name="Perez M."/>
            <person name="Aroh O."/>
            <person name="Sun Y."/>
            <person name="Lan Y."/>
            <person name="Juniper S.K."/>
            <person name="Young C.R."/>
            <person name="Angers B."/>
            <person name="Qian P.Y."/>
        </authorList>
    </citation>
    <scope>NUCLEOTIDE SEQUENCE</scope>
    <source>
        <strain evidence="10">R07B-5</strain>
    </source>
</reference>
<evidence type="ECO:0000256" key="8">
    <source>
        <dbReference type="SAM" id="MobiDB-lite"/>
    </source>
</evidence>